<organism evidence="2">
    <name type="scientific">Candidatus Methanophaga sp. ANME-1 ERB7</name>
    <dbReference type="NCBI Taxonomy" id="2759913"/>
    <lineage>
        <taxon>Archaea</taxon>
        <taxon>Methanobacteriati</taxon>
        <taxon>Methanobacteriota</taxon>
        <taxon>Stenosarchaea group</taxon>
        <taxon>Methanomicrobia</taxon>
        <taxon>Candidatus Methanophagales</taxon>
        <taxon>Candidatus Methanophagaceae</taxon>
        <taxon>Candidatus Methanophaga</taxon>
    </lineage>
</organism>
<dbReference type="PROSITE" id="PS51257">
    <property type="entry name" value="PROKAR_LIPOPROTEIN"/>
    <property type="match status" value="1"/>
</dbReference>
<name>A0A7G9Z6S1_9EURY</name>
<evidence type="ECO:0000256" key="1">
    <source>
        <dbReference type="SAM" id="MobiDB-lite"/>
    </source>
</evidence>
<protein>
    <submittedName>
        <fullName evidence="2">Uncharacterized protein</fullName>
    </submittedName>
</protein>
<dbReference type="AlphaFoldDB" id="A0A7G9Z6S1"/>
<sequence length="274" mass="29983">MKKCIFALVAISVIVLLVGIAACSASEPTTTPPPPSTWKTVSDENVSALPKSSGITPITDTNMEMIGGPLPEVDWLSRTPGSQLWTLYNGAWTKGNAALDAGSWTYLLVYNDHNQWLSIYEVDPGGWKDWNPLGHQKAGYYYHQFDAEKVGWNRVYADGSSTGESNSVWIYVWPSTPPQPALTVTAWMGSSYYTVYPPSNVVYTYYTVNTPCYVRSTYLKQGGGMARCGPRYVSAGTHTDTGTIGYPRGMRTVVVDAWTSSGEYDSAVTSYNVG</sequence>
<reference evidence="2" key="1">
    <citation type="submission" date="2020-06" db="EMBL/GenBank/DDBJ databases">
        <title>Unique genomic features of the anaerobic methanotrophic archaea.</title>
        <authorList>
            <person name="Chadwick G.L."/>
            <person name="Skennerton C.T."/>
            <person name="Laso-Perez R."/>
            <person name="Leu A.O."/>
            <person name="Speth D.R."/>
            <person name="Yu H."/>
            <person name="Morgan-Lang C."/>
            <person name="Hatzenpichler R."/>
            <person name="Goudeau D."/>
            <person name="Malmstrom R."/>
            <person name="Brazelton W.J."/>
            <person name="Woyke T."/>
            <person name="Hallam S.J."/>
            <person name="Tyson G.W."/>
            <person name="Wegener G."/>
            <person name="Boetius A."/>
            <person name="Orphan V."/>
        </authorList>
    </citation>
    <scope>NUCLEOTIDE SEQUENCE</scope>
</reference>
<evidence type="ECO:0000313" key="2">
    <source>
        <dbReference type="EMBL" id="QNO55955.1"/>
    </source>
</evidence>
<dbReference type="EMBL" id="MT631634">
    <property type="protein sequence ID" value="QNO55955.1"/>
    <property type="molecule type" value="Genomic_DNA"/>
</dbReference>
<gene>
    <name evidence="2" type="ORF">AGOHDPGA_00012</name>
</gene>
<proteinExistence type="predicted"/>
<accession>A0A7G9Z6S1</accession>
<feature type="region of interest" description="Disordered" evidence="1">
    <location>
        <begin position="26"/>
        <end position="47"/>
    </location>
</feature>